<dbReference type="PROSITE" id="PS51094">
    <property type="entry name" value="PTS_EIIA_TYPE_2"/>
    <property type="match status" value="1"/>
</dbReference>
<dbReference type="PANTHER" id="PTHR47738">
    <property type="entry name" value="PTS SYSTEM FRUCTOSE-LIKE EIIA COMPONENT-RELATED"/>
    <property type="match status" value="1"/>
</dbReference>
<dbReference type="STRING" id="889378.Spiaf_2329"/>
<evidence type="ECO:0000259" key="1">
    <source>
        <dbReference type="PROSITE" id="PS51094"/>
    </source>
</evidence>
<dbReference type="PATRIC" id="fig|889378.3.peg.2303"/>
<dbReference type="InterPro" id="IPR016152">
    <property type="entry name" value="PTrfase/Anion_transptr"/>
</dbReference>
<name>H9ULG8_SPIAZ</name>
<dbReference type="InterPro" id="IPR002178">
    <property type="entry name" value="PTS_EIIA_type-2_dom"/>
</dbReference>
<evidence type="ECO:0000313" key="3">
    <source>
        <dbReference type="Proteomes" id="UP000007383"/>
    </source>
</evidence>
<dbReference type="AlphaFoldDB" id="H9ULG8"/>
<dbReference type="SUPFAM" id="SSF55804">
    <property type="entry name" value="Phoshotransferase/anion transport protein"/>
    <property type="match status" value="1"/>
</dbReference>
<dbReference type="Proteomes" id="UP000007383">
    <property type="component" value="Chromosome"/>
</dbReference>
<dbReference type="RefSeq" id="WP_014456343.1">
    <property type="nucleotide sequence ID" value="NC_017098.1"/>
</dbReference>
<evidence type="ECO:0000313" key="2">
    <source>
        <dbReference type="EMBL" id="AFG38361.1"/>
    </source>
</evidence>
<accession>H9ULG8</accession>
<gene>
    <name evidence="2" type="ordered locus">Spiaf_2329</name>
</gene>
<organism evidence="2 3">
    <name type="scientific">Spirochaeta africana (strain ATCC 700263 / DSM 8902 / Z-7692)</name>
    <dbReference type="NCBI Taxonomy" id="889378"/>
    <lineage>
        <taxon>Bacteria</taxon>
        <taxon>Pseudomonadati</taxon>
        <taxon>Spirochaetota</taxon>
        <taxon>Spirochaetia</taxon>
        <taxon>Spirochaetales</taxon>
        <taxon>Spirochaetaceae</taxon>
        <taxon>Spirochaeta</taxon>
    </lineage>
</organism>
<dbReference type="Pfam" id="PF00359">
    <property type="entry name" value="PTS_EIIA_2"/>
    <property type="match status" value="1"/>
</dbReference>
<feature type="domain" description="PTS EIIA type-2" evidence="1">
    <location>
        <begin position="4"/>
        <end position="148"/>
    </location>
</feature>
<dbReference type="eggNOG" id="COG1762">
    <property type="taxonomic scope" value="Bacteria"/>
</dbReference>
<reference evidence="3" key="1">
    <citation type="journal article" date="2013" name="Stand. Genomic Sci.">
        <title>Complete genome sequence of the halophilic bacterium Spirochaeta africana type strain (Z-7692(T)) from the alkaline Lake Magadi in the East African Rift.</title>
        <authorList>
            <person name="Liolos K."/>
            <person name="Abt B."/>
            <person name="Scheuner C."/>
            <person name="Teshima H."/>
            <person name="Held B."/>
            <person name="Lapidus A."/>
            <person name="Nolan M."/>
            <person name="Lucas S."/>
            <person name="Deshpande S."/>
            <person name="Cheng J.F."/>
            <person name="Tapia R."/>
            <person name="Goodwin L.A."/>
            <person name="Pitluck S."/>
            <person name="Pagani I."/>
            <person name="Ivanova N."/>
            <person name="Mavromatis K."/>
            <person name="Mikhailova N."/>
            <person name="Huntemann M."/>
            <person name="Pati A."/>
            <person name="Chen A."/>
            <person name="Palaniappan K."/>
            <person name="Land M."/>
            <person name="Rohde M."/>
            <person name="Tindall B.J."/>
            <person name="Detter J.C."/>
            <person name="Goker M."/>
            <person name="Bristow J."/>
            <person name="Eisen J.A."/>
            <person name="Markowitz V."/>
            <person name="Hugenholtz P."/>
            <person name="Woyke T."/>
            <person name="Klenk H.P."/>
            <person name="Kyrpides N.C."/>
        </authorList>
    </citation>
    <scope>NUCLEOTIDE SEQUENCE</scope>
    <source>
        <strain evidence="3">ATCC 700263 / DSM 8902 / Z-7692</strain>
    </source>
</reference>
<keyword evidence="2" id="KW-0808">Transferase</keyword>
<dbReference type="KEGG" id="sfc:Spiaf_2329"/>
<dbReference type="InterPro" id="IPR051541">
    <property type="entry name" value="PTS_SugarTrans_NitroReg"/>
</dbReference>
<sequence>MIFTELDESLVRPGMTAENKDDVVDQMLQMLAATGKVGDVAAAREALIANEQRTATGMQHGIAIPHAKTEAVDELLACVAVTTKPIDCSAVDGKPSRIFIMTLSPPDRVGPHIRFLSEIGRILKSRKVRDRVLKAATPAELLQALGGKPA</sequence>
<proteinExistence type="predicted"/>
<protein>
    <submittedName>
        <fullName evidence="2">Phosphotransferase system mannitol/fructose-specifc IIA component (Ntr-type)</fullName>
    </submittedName>
</protein>
<dbReference type="EMBL" id="CP003282">
    <property type="protein sequence ID" value="AFG38361.1"/>
    <property type="molecule type" value="Genomic_DNA"/>
</dbReference>
<dbReference type="GO" id="GO:0016740">
    <property type="term" value="F:transferase activity"/>
    <property type="evidence" value="ECO:0007669"/>
    <property type="project" value="UniProtKB-KW"/>
</dbReference>
<dbReference type="Gene3D" id="3.40.930.10">
    <property type="entry name" value="Mannitol-specific EII, Chain A"/>
    <property type="match status" value="1"/>
</dbReference>
<dbReference type="CDD" id="cd00211">
    <property type="entry name" value="PTS_IIA_fru"/>
    <property type="match status" value="1"/>
</dbReference>
<dbReference type="HOGENOM" id="CLU_072531_5_0_12"/>
<keyword evidence="3" id="KW-1185">Reference proteome</keyword>